<sequence>MNKILAVVIFAFFALGPLAAAVGDIQILKRQREEFLNENCQVGSTCDLKRIDYLVEDYRVELQEGPNYGTRMYAKYETDNVESLTEYVFVQFIKGCMFTSRVVGNQIINSLDIGRYLYRNSEKEPAVIFKHPDWEIDSPDRDPVYYSISGSDRHSNYRWNTEPNSFLDETEKYFGQEIPEEPKLYIRDRPGTAFYARDKAINVSLYFRLCLYKAKDVPVEPGIINTKPIHCFRWESSFVYDHEAGKFEYPYEIAPVCKSP</sequence>
<feature type="signal peptide" evidence="1">
    <location>
        <begin position="1"/>
        <end position="20"/>
    </location>
</feature>
<keyword evidence="1" id="KW-0732">Signal</keyword>
<feature type="chain" id="PRO_5009535502" evidence="1">
    <location>
        <begin position="21"/>
        <end position="260"/>
    </location>
</feature>
<proteinExistence type="predicted"/>
<reference evidence="2 3" key="1">
    <citation type="journal article" date="2016" name="Nat. Commun.">
        <title>Thousands of microbial genomes shed light on interconnected biogeochemical processes in an aquifer system.</title>
        <authorList>
            <person name="Anantharaman K."/>
            <person name="Brown C.T."/>
            <person name="Hug L.A."/>
            <person name="Sharon I."/>
            <person name="Castelle C.J."/>
            <person name="Probst A.J."/>
            <person name="Thomas B.C."/>
            <person name="Singh A."/>
            <person name="Wilkins M.J."/>
            <person name="Karaoz U."/>
            <person name="Brodie E.L."/>
            <person name="Williams K.H."/>
            <person name="Hubbard S.S."/>
            <person name="Banfield J.F."/>
        </authorList>
    </citation>
    <scope>NUCLEOTIDE SEQUENCE [LARGE SCALE GENOMIC DNA]</scope>
</reference>
<dbReference type="AlphaFoldDB" id="A0A1F8F860"/>
<accession>A0A1F8F860</accession>
<evidence type="ECO:0000313" key="2">
    <source>
        <dbReference type="EMBL" id="OGN08426.1"/>
    </source>
</evidence>
<dbReference type="Proteomes" id="UP000177167">
    <property type="component" value="Unassembled WGS sequence"/>
</dbReference>
<gene>
    <name evidence="2" type="ORF">A3J46_05840</name>
</gene>
<name>A0A1F8F860_9BACT</name>
<organism evidence="2 3">
    <name type="scientific">Candidatus Yanofskybacteria bacterium RIFCSPHIGHO2_02_FULL_41_11</name>
    <dbReference type="NCBI Taxonomy" id="1802675"/>
    <lineage>
        <taxon>Bacteria</taxon>
        <taxon>Candidatus Yanofskyibacteriota</taxon>
    </lineage>
</organism>
<dbReference type="EMBL" id="MGJP01000062">
    <property type="protein sequence ID" value="OGN08426.1"/>
    <property type="molecule type" value="Genomic_DNA"/>
</dbReference>
<evidence type="ECO:0000313" key="3">
    <source>
        <dbReference type="Proteomes" id="UP000177167"/>
    </source>
</evidence>
<comment type="caution">
    <text evidence="2">The sequence shown here is derived from an EMBL/GenBank/DDBJ whole genome shotgun (WGS) entry which is preliminary data.</text>
</comment>
<protein>
    <submittedName>
        <fullName evidence="2">Uncharacterized protein</fullName>
    </submittedName>
</protein>
<evidence type="ECO:0000256" key="1">
    <source>
        <dbReference type="SAM" id="SignalP"/>
    </source>
</evidence>